<dbReference type="OrthoDB" id="546383at2759"/>
<keyword evidence="6" id="KW-1185">Reference proteome</keyword>
<organism evidence="5 6">
    <name type="scientific">Pangasianodon hypophthalmus</name>
    <name type="common">Striped catfish</name>
    <name type="synonym">Helicophagus hypophthalmus</name>
    <dbReference type="NCBI Taxonomy" id="310915"/>
    <lineage>
        <taxon>Eukaryota</taxon>
        <taxon>Metazoa</taxon>
        <taxon>Chordata</taxon>
        <taxon>Craniata</taxon>
        <taxon>Vertebrata</taxon>
        <taxon>Euteleostomi</taxon>
        <taxon>Actinopterygii</taxon>
        <taxon>Neopterygii</taxon>
        <taxon>Teleostei</taxon>
        <taxon>Ostariophysi</taxon>
        <taxon>Siluriformes</taxon>
        <taxon>Pangasiidae</taxon>
        <taxon>Pangasianodon</taxon>
    </lineage>
</organism>
<proteinExistence type="predicted"/>
<dbReference type="Pfam" id="PF14892">
    <property type="entry name" value="PIRC1_2"/>
    <property type="match status" value="1"/>
</dbReference>
<accession>A0A5N5P787</accession>
<dbReference type="PANTHER" id="PTHR20899">
    <property type="entry name" value="PIERCE HOMOLOG"/>
    <property type="match status" value="1"/>
</dbReference>
<evidence type="ECO:0000256" key="3">
    <source>
        <dbReference type="ARBA" id="ARBA00023212"/>
    </source>
</evidence>
<dbReference type="InterPro" id="IPR026507">
    <property type="entry name" value="PIRC1/2"/>
</dbReference>
<keyword evidence="4" id="KW-0966">Cell projection</keyword>
<protein>
    <submittedName>
        <fullName evidence="5">Uncharacterized protein</fullName>
    </submittedName>
</protein>
<dbReference type="AlphaFoldDB" id="A0A5N5P787"/>
<dbReference type="GO" id="GO:0005879">
    <property type="term" value="C:axonemal microtubule"/>
    <property type="evidence" value="ECO:0007669"/>
    <property type="project" value="InterPro"/>
</dbReference>
<evidence type="ECO:0000256" key="1">
    <source>
        <dbReference type="ARBA" id="ARBA00004430"/>
    </source>
</evidence>
<evidence type="ECO:0000313" key="6">
    <source>
        <dbReference type="Proteomes" id="UP000327468"/>
    </source>
</evidence>
<reference evidence="5 6" key="1">
    <citation type="submission" date="2019-06" db="EMBL/GenBank/DDBJ databases">
        <title>A chromosome-scale genome assembly of the striped catfish, Pangasianodon hypophthalmus.</title>
        <authorList>
            <person name="Wen M."/>
            <person name="Zahm M."/>
            <person name="Roques C."/>
            <person name="Cabau C."/>
            <person name="Klopp C."/>
            <person name="Donnadieu C."/>
            <person name="Jouanno E."/>
            <person name="Avarre J.-C."/>
            <person name="Campet M."/>
            <person name="Ha T.T.T."/>
            <person name="Dugue R."/>
            <person name="Lampietro C."/>
            <person name="Louis A."/>
            <person name="Herpin A."/>
            <person name="Echchiki A."/>
            <person name="Berthelot C."/>
            <person name="Parey E."/>
            <person name="Roest-Crollius H."/>
            <person name="Braasch I."/>
            <person name="Postlethwait J."/>
            <person name="Bobe J."/>
            <person name="Montfort J."/>
            <person name="Bouchez O."/>
            <person name="Begum T."/>
            <person name="Schartl M."/>
            <person name="Guiguen Y."/>
        </authorList>
    </citation>
    <scope>NUCLEOTIDE SEQUENCE [LARGE SCALE GENOMIC DNA]</scope>
    <source>
        <strain evidence="5 6">Indonesia</strain>
        <tissue evidence="5">Blood</tissue>
    </source>
</reference>
<evidence type="ECO:0000313" key="5">
    <source>
        <dbReference type="EMBL" id="KAB5574636.1"/>
    </source>
</evidence>
<name>A0A5N5P787_PANHP</name>
<dbReference type="Proteomes" id="UP000327468">
    <property type="component" value="Chromosome 6"/>
</dbReference>
<keyword evidence="3" id="KW-0206">Cytoskeleton</keyword>
<comment type="subcellular location">
    <subcellularLocation>
        <location evidence="1">Cytoplasm</location>
        <location evidence="1">Cytoskeleton</location>
        <location evidence="1">Cilium axoneme</location>
    </subcellularLocation>
</comment>
<dbReference type="PANTHER" id="PTHR20899:SF4">
    <property type="entry name" value="PIERCER OF MICROTUBULE WALL 2 PROTEIN"/>
    <property type="match status" value="1"/>
</dbReference>
<dbReference type="EMBL" id="VFJC01000007">
    <property type="protein sequence ID" value="KAB5574636.1"/>
    <property type="molecule type" value="Genomic_DNA"/>
</dbReference>
<keyword evidence="2" id="KW-0963">Cytoplasm</keyword>
<evidence type="ECO:0000256" key="4">
    <source>
        <dbReference type="ARBA" id="ARBA00023273"/>
    </source>
</evidence>
<dbReference type="GO" id="GO:0035082">
    <property type="term" value="P:axoneme assembly"/>
    <property type="evidence" value="ECO:0007669"/>
    <property type="project" value="InterPro"/>
</dbReference>
<gene>
    <name evidence="5" type="ORF">PHYPO_G00211300</name>
</gene>
<sequence>MKDLTALGCDFQDKMSHTEEPEQDHHAPCLNPGNPVFSCMLEPSASSGPKPMTQRLLFRTTSSEYGSRPPTFESSPCVYHPLSQAFSKHLGVCGMSRDTSFNTSLDRSRVCDCVNLHNTI</sequence>
<evidence type="ECO:0000256" key="2">
    <source>
        <dbReference type="ARBA" id="ARBA00022490"/>
    </source>
</evidence>
<comment type="caution">
    <text evidence="5">The sequence shown here is derived from an EMBL/GenBank/DDBJ whole genome shotgun (WGS) entry which is preliminary data.</text>
</comment>